<comment type="caution">
    <text evidence="1">The sequence shown here is derived from an EMBL/GenBank/DDBJ whole genome shotgun (WGS) entry which is preliminary data.</text>
</comment>
<dbReference type="InterPro" id="IPR045930">
    <property type="entry name" value="DUF6349"/>
</dbReference>
<dbReference type="Pfam" id="PF19876">
    <property type="entry name" value="DUF6349"/>
    <property type="match status" value="1"/>
</dbReference>
<protein>
    <submittedName>
        <fullName evidence="1">Uncharacterized protein</fullName>
    </submittedName>
</protein>
<accession>A0ABS1SER9</accession>
<gene>
    <name evidence="1" type="ORF">D3230_04500</name>
</gene>
<proteinExistence type="predicted"/>
<organism evidence="1 2">
    <name type="scientific">Leucobacter chromiireducens subsp. solipictus</name>
    <dbReference type="NCBI Taxonomy" id="398235"/>
    <lineage>
        <taxon>Bacteria</taxon>
        <taxon>Bacillati</taxon>
        <taxon>Actinomycetota</taxon>
        <taxon>Actinomycetes</taxon>
        <taxon>Micrococcales</taxon>
        <taxon>Microbacteriaceae</taxon>
        <taxon>Leucobacter</taxon>
    </lineage>
</organism>
<dbReference type="EMBL" id="QYAC01000002">
    <property type="protein sequence ID" value="MBL3678557.1"/>
    <property type="molecule type" value="Genomic_DNA"/>
</dbReference>
<dbReference type="RefSeq" id="WP_202343825.1">
    <property type="nucleotide sequence ID" value="NZ_BAAAPI010000008.1"/>
</dbReference>
<evidence type="ECO:0000313" key="2">
    <source>
        <dbReference type="Proteomes" id="UP001645859"/>
    </source>
</evidence>
<name>A0ABS1SER9_9MICO</name>
<keyword evidence="2" id="KW-1185">Reference proteome</keyword>
<evidence type="ECO:0000313" key="1">
    <source>
        <dbReference type="EMBL" id="MBL3678557.1"/>
    </source>
</evidence>
<reference evidence="1 2" key="1">
    <citation type="submission" date="2018-09" db="EMBL/GenBank/DDBJ databases">
        <title>Comparative genomics of Leucobacter spp.</title>
        <authorList>
            <person name="Reis A.C."/>
            <person name="Kolvenbach B.A."/>
            <person name="Corvini P.F.X."/>
            <person name="Nunes O.C."/>
        </authorList>
    </citation>
    <scope>NUCLEOTIDE SEQUENCE [LARGE SCALE GENOMIC DNA]</scope>
    <source>
        <strain evidence="1 2">TAN 31504</strain>
    </source>
</reference>
<dbReference type="Proteomes" id="UP001645859">
    <property type="component" value="Unassembled WGS sequence"/>
</dbReference>
<sequence length="211" mass="23379">MSATQLAFDFDAMFLMDMLADLPAWDGAPLGYHEEYRSPAELDAAWDRYRLVHGNHGCVPQSHMWSRPYCNASTLAAGEHALDLFSAEAHCPDEREVGHSHNPGDLPGNTRYQAICAPCGWRLLSDDESAVIEAWHDHAFPGWRELPTIPSKVTGIPGRGKSKLQGWIEEHYPDQWQMPGHPIITARGGVGTRHVPGRSPWGGYDLSDSAL</sequence>